<dbReference type="GO" id="GO:0005509">
    <property type="term" value="F:calcium ion binding"/>
    <property type="evidence" value="ECO:0007669"/>
    <property type="project" value="InterPro"/>
</dbReference>
<accession>A0AAR5PF69</accession>
<dbReference type="GO" id="GO:0048731">
    <property type="term" value="P:system development"/>
    <property type="evidence" value="ECO:0007669"/>
    <property type="project" value="UniProtKB-ARBA"/>
</dbReference>
<feature type="domain" description="Laminin EGF-like" evidence="19">
    <location>
        <begin position="1272"/>
        <end position="1326"/>
    </location>
</feature>
<dbReference type="GO" id="GO:0016020">
    <property type="term" value="C:membrane"/>
    <property type="evidence" value="ECO:0007669"/>
    <property type="project" value="UniProtKB-SubCell"/>
</dbReference>
<dbReference type="GO" id="GO:0048513">
    <property type="term" value="P:animal organ development"/>
    <property type="evidence" value="ECO:0007669"/>
    <property type="project" value="UniProtKB-ARBA"/>
</dbReference>
<feature type="signal peptide" evidence="16">
    <location>
        <begin position="1"/>
        <end position="22"/>
    </location>
</feature>
<dbReference type="Pfam" id="PF00053">
    <property type="entry name" value="EGF_laminin"/>
    <property type="match status" value="1"/>
</dbReference>
<dbReference type="Gene3D" id="2.10.25.10">
    <property type="entry name" value="Laminin"/>
    <property type="match status" value="5"/>
</dbReference>
<dbReference type="PANTHER" id="PTHR46376">
    <property type="entry name" value="LEUCINE-ZIPPER-LIKE TRANSCRIPTIONAL REGULATOR 1"/>
    <property type="match status" value="1"/>
</dbReference>
<feature type="domain" description="EGF-like" evidence="18">
    <location>
        <begin position="1149"/>
        <end position="1190"/>
    </location>
</feature>
<evidence type="ECO:0000256" key="11">
    <source>
        <dbReference type="ARBA" id="ARBA00023180"/>
    </source>
</evidence>
<dbReference type="PROSITE" id="PS01248">
    <property type="entry name" value="EGF_LAM_1"/>
    <property type="match status" value="2"/>
</dbReference>
<dbReference type="InterPro" id="IPR056737">
    <property type="entry name" value="Beta-prop_ATRN-MKLN-like"/>
</dbReference>
<keyword evidence="12 14" id="KW-0424">Laminin EGF-like domain</keyword>
<dbReference type="Pfam" id="PF07645">
    <property type="entry name" value="EGF_CA"/>
    <property type="match status" value="2"/>
</dbReference>
<evidence type="ECO:0000259" key="19">
    <source>
        <dbReference type="PROSITE" id="PS50027"/>
    </source>
</evidence>
<dbReference type="CDD" id="cd00054">
    <property type="entry name" value="EGF_CA"/>
    <property type="match status" value="1"/>
</dbReference>
<feature type="chain" id="PRO_5043400656" description="Multiple epidermal growth factor-like domains protein 8" evidence="16">
    <location>
        <begin position="23"/>
        <end position="2735"/>
    </location>
</feature>
<keyword evidence="5 16" id="KW-0732">Signal</keyword>
<protein>
    <recommendedName>
        <fullName evidence="22">Multiple epidermal growth factor-like domains protein 8</fullName>
    </recommendedName>
</protein>
<dbReference type="Pfam" id="PF01344">
    <property type="entry name" value="Kelch_1"/>
    <property type="match status" value="1"/>
</dbReference>
<dbReference type="SUPFAM" id="SSF117281">
    <property type="entry name" value="Kelch motif"/>
    <property type="match status" value="3"/>
</dbReference>
<comment type="caution">
    <text evidence="13">Lacks conserved residue(s) required for the propagation of feature annotation.</text>
</comment>
<keyword evidence="8 15" id="KW-1133">Transmembrane helix</keyword>
<feature type="domain" description="CUB" evidence="17">
    <location>
        <begin position="1306"/>
        <end position="1449"/>
    </location>
</feature>
<dbReference type="InterPro" id="IPR049883">
    <property type="entry name" value="NOTCH1_EGF-like"/>
</dbReference>
<dbReference type="SMART" id="SM00181">
    <property type="entry name" value="EGF"/>
    <property type="match status" value="9"/>
</dbReference>
<dbReference type="SMART" id="SM00180">
    <property type="entry name" value="EGF_Lam"/>
    <property type="match status" value="5"/>
</dbReference>
<keyword evidence="11" id="KW-0325">Glycoprotein</keyword>
<dbReference type="Gene3D" id="2.60.120.290">
    <property type="entry name" value="Spermadhesin, CUB domain"/>
    <property type="match status" value="2"/>
</dbReference>
<dbReference type="GO" id="GO:0005794">
    <property type="term" value="C:Golgi apparatus"/>
    <property type="evidence" value="ECO:0007669"/>
    <property type="project" value="TreeGrafter"/>
</dbReference>
<evidence type="ECO:0000259" key="17">
    <source>
        <dbReference type="PROSITE" id="PS01180"/>
    </source>
</evidence>
<keyword evidence="2" id="KW-0880">Kelch repeat</keyword>
<dbReference type="InterPro" id="IPR016201">
    <property type="entry name" value="PSI"/>
</dbReference>
<evidence type="ECO:0000256" key="12">
    <source>
        <dbReference type="ARBA" id="ARBA00023292"/>
    </source>
</evidence>
<keyword evidence="3 13" id="KW-0245">EGF-like domain</keyword>
<dbReference type="PRINTS" id="PR00011">
    <property type="entry name" value="EGFLAMININ"/>
</dbReference>
<comment type="subcellular location">
    <subcellularLocation>
        <location evidence="1">Membrane</location>
        <topology evidence="1">Single-pass type I membrane protein</topology>
    </subcellularLocation>
</comment>
<dbReference type="InterPro" id="IPR002049">
    <property type="entry name" value="LE_dom"/>
</dbReference>
<dbReference type="CDD" id="cd00055">
    <property type="entry name" value="EGF_Lam"/>
    <property type="match status" value="2"/>
</dbReference>
<dbReference type="PROSITE" id="PS50026">
    <property type="entry name" value="EGF_3"/>
    <property type="match status" value="1"/>
</dbReference>
<dbReference type="PROSITE" id="PS00022">
    <property type="entry name" value="EGF_1"/>
    <property type="match status" value="3"/>
</dbReference>
<dbReference type="PROSITE" id="PS01187">
    <property type="entry name" value="EGF_CA"/>
    <property type="match status" value="1"/>
</dbReference>
<feature type="domain" description="CUB" evidence="17">
    <location>
        <begin position="27"/>
        <end position="140"/>
    </location>
</feature>
<dbReference type="PROSITE" id="PS01180">
    <property type="entry name" value="CUB"/>
    <property type="match status" value="2"/>
</dbReference>
<organism evidence="20 21">
    <name type="scientific">Dendroctonus ponderosae</name>
    <name type="common">Mountain pine beetle</name>
    <dbReference type="NCBI Taxonomy" id="77166"/>
    <lineage>
        <taxon>Eukaryota</taxon>
        <taxon>Metazoa</taxon>
        <taxon>Ecdysozoa</taxon>
        <taxon>Arthropoda</taxon>
        <taxon>Hexapoda</taxon>
        <taxon>Insecta</taxon>
        <taxon>Pterygota</taxon>
        <taxon>Neoptera</taxon>
        <taxon>Endopterygota</taxon>
        <taxon>Coleoptera</taxon>
        <taxon>Polyphaga</taxon>
        <taxon>Cucujiformia</taxon>
        <taxon>Curculionidae</taxon>
        <taxon>Scolytinae</taxon>
        <taxon>Dendroctonus</taxon>
    </lineage>
</organism>
<dbReference type="SUPFAM" id="SSF57196">
    <property type="entry name" value="EGF/Laminin"/>
    <property type="match status" value="3"/>
</dbReference>
<dbReference type="Gene3D" id="2.120.10.80">
    <property type="entry name" value="Kelch-type beta propeller"/>
    <property type="match status" value="4"/>
</dbReference>
<keyword evidence="10 14" id="KW-1015">Disulfide bond</keyword>
<evidence type="ECO:0000256" key="16">
    <source>
        <dbReference type="SAM" id="SignalP"/>
    </source>
</evidence>
<dbReference type="InterPro" id="IPR001881">
    <property type="entry name" value="EGF-like_Ca-bd_dom"/>
</dbReference>
<dbReference type="InterPro" id="IPR056863">
    <property type="entry name" value="LMN_ATRN_NET-like_EGF"/>
</dbReference>
<feature type="disulfide bond" evidence="14">
    <location>
        <begin position="1294"/>
        <end position="1303"/>
    </location>
</feature>
<dbReference type="InterPro" id="IPR035914">
    <property type="entry name" value="Sperma_CUB_dom_sf"/>
</dbReference>
<dbReference type="Pfam" id="PF00431">
    <property type="entry name" value="CUB"/>
    <property type="match status" value="1"/>
</dbReference>
<evidence type="ECO:0008006" key="22">
    <source>
        <dbReference type="Google" id="ProtNLM"/>
    </source>
</evidence>
<dbReference type="SUPFAM" id="SSF49854">
    <property type="entry name" value="Spermadhesin, CUB domain"/>
    <property type="match status" value="2"/>
</dbReference>
<feature type="transmembrane region" description="Helical" evidence="15">
    <location>
        <begin position="2600"/>
        <end position="2622"/>
    </location>
</feature>
<keyword evidence="21" id="KW-1185">Reference proteome</keyword>
<dbReference type="Proteomes" id="UP000019118">
    <property type="component" value="Unassembled WGS sequence"/>
</dbReference>
<dbReference type="PROSITE" id="PS01186">
    <property type="entry name" value="EGF_2"/>
    <property type="match status" value="4"/>
</dbReference>
<evidence type="ECO:0000256" key="10">
    <source>
        <dbReference type="ARBA" id="ARBA00023157"/>
    </source>
</evidence>
<dbReference type="SMART" id="SM00179">
    <property type="entry name" value="EGF_CA"/>
    <property type="match status" value="2"/>
</dbReference>
<evidence type="ECO:0000256" key="7">
    <source>
        <dbReference type="ARBA" id="ARBA00022837"/>
    </source>
</evidence>
<dbReference type="SMART" id="SM00042">
    <property type="entry name" value="CUB"/>
    <property type="match status" value="2"/>
</dbReference>
<dbReference type="InterPro" id="IPR006652">
    <property type="entry name" value="Kelch_1"/>
</dbReference>
<keyword evidence="4 15" id="KW-0812">Transmembrane</keyword>
<evidence type="ECO:0000256" key="1">
    <source>
        <dbReference type="ARBA" id="ARBA00004479"/>
    </source>
</evidence>
<dbReference type="InterPro" id="IPR018097">
    <property type="entry name" value="EGF_Ca-bd_CS"/>
</dbReference>
<evidence type="ECO:0000256" key="5">
    <source>
        <dbReference type="ARBA" id="ARBA00022729"/>
    </source>
</evidence>
<dbReference type="EnsemblMetazoa" id="XM_019904140.1">
    <property type="protein sequence ID" value="XP_019759699.1"/>
    <property type="gene ID" value="LOC109537417"/>
</dbReference>
<evidence type="ECO:0000256" key="13">
    <source>
        <dbReference type="PROSITE-ProRule" id="PRU00076"/>
    </source>
</evidence>
<keyword evidence="6" id="KW-0677">Repeat</keyword>
<dbReference type="PANTHER" id="PTHR46376:SF2">
    <property type="entry name" value="DISTRACTED, ISOFORM B"/>
    <property type="match status" value="1"/>
</dbReference>
<name>A0AAR5PF69_DENPD</name>
<reference evidence="21" key="1">
    <citation type="journal article" date="2013" name="Genome Biol.">
        <title>Draft genome of the mountain pine beetle, Dendroctonus ponderosae Hopkins, a major forest pest.</title>
        <authorList>
            <person name="Keeling C.I."/>
            <person name="Yuen M.M."/>
            <person name="Liao N.Y."/>
            <person name="Docking T.R."/>
            <person name="Chan S.K."/>
            <person name="Taylor G.A."/>
            <person name="Palmquist D.L."/>
            <person name="Jackman S.D."/>
            <person name="Nguyen A."/>
            <person name="Li M."/>
            <person name="Henderson H."/>
            <person name="Janes J.K."/>
            <person name="Zhao Y."/>
            <person name="Pandoh P."/>
            <person name="Moore R."/>
            <person name="Sperling F.A."/>
            <person name="Huber D.P."/>
            <person name="Birol I."/>
            <person name="Jones S.J."/>
            <person name="Bohlmann J."/>
        </authorList>
    </citation>
    <scope>NUCLEOTIDE SEQUENCE</scope>
</reference>
<evidence type="ECO:0000256" key="4">
    <source>
        <dbReference type="ARBA" id="ARBA00022692"/>
    </source>
</evidence>
<evidence type="ECO:0000256" key="15">
    <source>
        <dbReference type="SAM" id="Phobius"/>
    </source>
</evidence>
<dbReference type="Pfam" id="PF24981">
    <property type="entry name" value="Beta-prop_ATRN-LZTR1"/>
    <property type="match status" value="2"/>
</dbReference>
<dbReference type="InterPro" id="IPR000742">
    <property type="entry name" value="EGF"/>
</dbReference>
<keyword evidence="7" id="KW-0106">Calcium</keyword>
<dbReference type="InterPro" id="IPR000859">
    <property type="entry name" value="CUB_dom"/>
</dbReference>
<evidence type="ECO:0000313" key="20">
    <source>
        <dbReference type="EnsemblMetazoa" id="XP_019759699.1"/>
    </source>
</evidence>
<sequence length="2735" mass="302688">MKGGSPIKILFGLLLWGGVAVTQPGPCDRSRRVLTAPTGVLSTGPVGANYTQDSHCEWLIKSNSSSERFISLTFRSMGTECAYDYVFVYDGASFAAPLLGSFSGRTAPPKVTATSGSMLLLLYSDTNYVLDGFRAEYAISACPGNCTGRGYCLKGRCVCNGAEWGGIDCSRRLCPNDCGRHERPVRGHCNKGRCLCRSGYSGRACSLPEGNPGGNQWHFLAQSGEGLRPRAAHSAVYVEITDSLYVFGGYDLNHVLADLEVYNFQSSSWRDSNGSELMDWESVDRVEPSEAADFIAQQGIDRLGLPKKSFFGNIFYAVGDNSSRFMRRQRHSGRGSMEETLLGPPARYGHAACAVANGFTIFGGKMEDGTLANDLWYYNVQTRLWHLRAQFSTARPPPLTRHTLTCVNDTIYLFGGSTSDGEFSSQLWGVNLRSDDTEQWEEVSPRGGKQLDIRVVAHTMVYHKATNSLIVYGGIVAGVARFSKLSDRMFAFQLDHKHWTEIHYTREHLREKFVPRERAFHSANVFGNYLVIFGGYSHRHNKEEICYDNQMYLYHLGCHTWVNSDILGSNNESRYPKQQGVFAHASSIRNSHTLILVGGYHGNVNGDLLAWTAPSALRDLSPKACALHQSFGACAADPECGWCSADDRCYGRTVGANCTTNLQTARCPGVCTALQDCHSCLVHGHLHASDEEATPSSAAYRLGLGKCAWCVQNARCHPRDDPHGTCGSQVDSPSQTLGWWGPQGQEIHQPQDCASLDRRPGLTYIKYNHPPNFSQPDSVATLNATTIDYNGGLSLSPRSEATGGKMVATLTGFLRLPPSWSEIIKICSSYSTATVTLGEVNVATLGEVNIANFTEHRVCRDSLWPEGLPEERIPLKFFSVKTLGPLYNAHQQSRMELLHFKQDEIPKVFTFEYLEPFANGSCSQYANCLHCLTDSQCGWCELTSSCQSRSENEQETCFLGNDWRYLTLLPGMCPNCSNYISCTSCVNTELCEWWVEEARCTRMGQRPGSVVTTEECPMPCYQRNGCDACLDQKGRCVWCQATQKCFSFSVYTSEYQFGLCREWLDQAFPLITAHENSSLTHKPQEQCKACAAHSNCSACLSALSCGWCHDASNPMSGTCVRGDFQQPHVECSVALGGREARWAYAQCPDVDECGLGLHDCHPQAECTNTDGSFSCHCRKGFIGDGRSSCVRTCYNVCVHGFCQGEPDYKCLCDIGWYGDDCSKNCGCNNHSACPEGYQICEKCEDNTMGEFCQYCRSGSYGNATKEIGCRKCECNGHGDFDKGECDIETGECFCHDNTEGFHCEKCQPNYSGDPRNGQQCYYQCEARGVLTEPKGQGISSLQNYLPPRGGPPTRECLWIIKPDVDFGTAIIQLQLNSSQLNVTCGENAVYVYDGLPELVEMGSQSALTAVFCTEDALPTAVVESRTGHLTVHYKQGRPNESFSALYKVLSCESCDPPRECRDGQCVCSEGFVGPSCEEQICPENCSFALGRGNCDKNYGRCLCTEGWTGPSCNVQETKLQLVFVELFNTERLSDSVEHLRKTLPRFGHSLVSDRRGSLWMFGGYSLSHGPLNDIRMFDTKNISWMQVTVESTPDARMPQGRYFHGADIVHSKQSIYVYGGLTKPRRNPINRTLNDFWQFDIQNQRWSQIQDITETTQSLTEQFGTNEWPPPLYGHTLTYYRNADREEFLVLIGGDSPQNRFWSTIWEYNIEKNVWKAVLTKGNGPVGIFGHTTVFHSQTNSLYVFGGYAYDKDTSIMSNSLYRFEYETKSWIELTSSNSGNVPKPRFFHSAVTTDHYMLVLGGRIYPWNVTDALYAFSFSCNQWINLMAESVDKIGSYPKQTYAQAMTIEPDGTAAYVIGGWGIDSQATVLKIELPIDICHLFSTKSSCLRVPGCGYCSNQLANVTVAQICHRNTLECPLDTGNGSRHSNTGHVCEGNAQYPSGNCSSITDCATCNLTPGCVFCNGTSSCVTSMDTECAAQVCPFNKCRTSFCSQCDNPANLCEWNFIPKKCEVSVASEKPNQVALCLAPCTAHRTCVDCLFAPGCRWSTRLRECVSTASQPAYCAGGVCGLVLEENDSAHCPEPCHAFTQCSSCLRHGPCGWCAAPGENGEGICAEGNSERPMKGDCFKVMDENLKLLEGESDEDDELANANSTMHYSWHYVKCPKENECQNGHHSCADEAEICVDLDDGFECKCGEGYKPGTANCVPVCPQGCVRGRCVAPSICECDFGYVGANCSIQCLCNGHSNCEGPDKLDTCLECHNNTMGDRCQYCKPLFVGDPANRSPCVPCLEYCHGHSAFCVDPADGIQPNDYVDQESLLESLKEGPKNLARCLRCSNHTTGERCERCISGNFRGSEELEDACRPCECHGHGTVCDAVTGDQCDCQNNTVSDECGQGRNSAQPCWQVQCSRCREGFLGTPTRGRQCYRQMSVDNKMCFDAKPIDECKNPKPLHPGDVVFFVIQPRFMNVDIRIVIDVTLGRLNVFMSTHDDTYIAYPNTTTGLNDVLLDTFYRPFDNGSRKSENVHINTEATGLRTYITITKPKTILTVKNLQARLVITLPEEYHKLETTRFFLILQSAAEHQPAYGVVFSRQDQLHIDLFVFFSVFFSVFFLFLAACVVAWKAKQAADARHARRRHVVEMLHMAKRPFACVTLDLNSKLQTGKKAAHHEVRPVAIEPTGDGVAAVATVFVSLPGGQNLPVKLALASSLILLVRQFPTSSRIFLRRRSIHATPPT</sequence>
<dbReference type="FunFam" id="2.10.25.10:FF:000202">
    <property type="entry name" value="Multiple epidermal growth factor-like domains 8"/>
    <property type="match status" value="1"/>
</dbReference>
<reference evidence="20" key="2">
    <citation type="submission" date="2024-08" db="UniProtKB">
        <authorList>
            <consortium name="EnsemblMetazoa"/>
        </authorList>
    </citation>
    <scope>IDENTIFICATION</scope>
</reference>
<proteinExistence type="predicted"/>
<dbReference type="InterPro" id="IPR051568">
    <property type="entry name" value="LZTR1/Attractin"/>
</dbReference>
<evidence type="ECO:0000256" key="6">
    <source>
        <dbReference type="ARBA" id="ARBA00022737"/>
    </source>
</evidence>
<evidence type="ECO:0000259" key="18">
    <source>
        <dbReference type="PROSITE" id="PS50026"/>
    </source>
</evidence>
<evidence type="ECO:0000256" key="3">
    <source>
        <dbReference type="ARBA" id="ARBA00022536"/>
    </source>
</evidence>
<dbReference type="CDD" id="cd00041">
    <property type="entry name" value="CUB"/>
    <property type="match status" value="1"/>
</dbReference>
<evidence type="ECO:0000256" key="14">
    <source>
        <dbReference type="PROSITE-ProRule" id="PRU00460"/>
    </source>
</evidence>
<dbReference type="InterPro" id="IPR015915">
    <property type="entry name" value="Kelch-typ_b-propeller"/>
</dbReference>
<evidence type="ECO:0000256" key="9">
    <source>
        <dbReference type="ARBA" id="ARBA00023136"/>
    </source>
</evidence>
<evidence type="ECO:0000256" key="8">
    <source>
        <dbReference type="ARBA" id="ARBA00022989"/>
    </source>
</evidence>
<evidence type="ECO:0000256" key="2">
    <source>
        <dbReference type="ARBA" id="ARBA00022441"/>
    </source>
</evidence>
<dbReference type="Gene3D" id="2.170.300.10">
    <property type="entry name" value="Tie2 ligand-binding domain superfamily"/>
    <property type="match status" value="1"/>
</dbReference>
<dbReference type="Pfam" id="PF24973">
    <property type="entry name" value="EGF_LMN_ATRN"/>
    <property type="match status" value="3"/>
</dbReference>
<dbReference type="FunFam" id="2.10.25.10:FF:000191">
    <property type="entry name" value="Multiple epidermal growth factor-like domains 8"/>
    <property type="match status" value="1"/>
</dbReference>
<keyword evidence="9 15" id="KW-0472">Membrane</keyword>
<evidence type="ECO:0000313" key="21">
    <source>
        <dbReference type="Proteomes" id="UP000019118"/>
    </source>
</evidence>
<dbReference type="FunFam" id="2.60.120.290:FF:000023">
    <property type="entry name" value="Multiple epidermal growth factor-like domains 8"/>
    <property type="match status" value="1"/>
</dbReference>
<dbReference type="PROSITE" id="PS50027">
    <property type="entry name" value="EGF_LAM_2"/>
    <property type="match status" value="1"/>
</dbReference>
<dbReference type="SMART" id="SM00423">
    <property type="entry name" value="PSI"/>
    <property type="match status" value="10"/>
</dbReference>
<dbReference type="PROSITE" id="PS00010">
    <property type="entry name" value="ASX_HYDROXYL"/>
    <property type="match status" value="2"/>
</dbReference>
<dbReference type="InterPro" id="IPR000152">
    <property type="entry name" value="EGF-type_Asp/Asn_hydroxyl_site"/>
</dbReference>